<gene>
    <name evidence="1" type="ORF">R9X50_00167000</name>
</gene>
<protein>
    <submittedName>
        <fullName evidence="1">Uncharacterized protein</fullName>
    </submittedName>
</protein>
<evidence type="ECO:0000313" key="1">
    <source>
        <dbReference type="EMBL" id="WPG98871.1"/>
    </source>
</evidence>
<organism evidence="1 2">
    <name type="scientific">Acrodontium crateriforme</name>
    <dbReference type="NCBI Taxonomy" id="150365"/>
    <lineage>
        <taxon>Eukaryota</taxon>
        <taxon>Fungi</taxon>
        <taxon>Dikarya</taxon>
        <taxon>Ascomycota</taxon>
        <taxon>Pezizomycotina</taxon>
        <taxon>Dothideomycetes</taxon>
        <taxon>Dothideomycetidae</taxon>
        <taxon>Mycosphaerellales</taxon>
        <taxon>Teratosphaeriaceae</taxon>
        <taxon>Acrodontium</taxon>
    </lineage>
</organism>
<reference evidence="1 2" key="1">
    <citation type="submission" date="2023-11" db="EMBL/GenBank/DDBJ databases">
        <title>An acidophilic fungus is an integral part of prey digestion in a carnivorous sundew plant.</title>
        <authorList>
            <person name="Tsai I.J."/>
        </authorList>
    </citation>
    <scope>NUCLEOTIDE SEQUENCE [LARGE SCALE GENOMIC DNA]</scope>
    <source>
        <strain evidence="1">169a</strain>
    </source>
</reference>
<sequence length="70" mass="7949">MIQWTFSSRQSSPVYSSLSLYSFFGICTQCQMTVLMDHRTEYRRSRTGVGVPQPEAILDLGPVTSIPFSR</sequence>
<accession>A0AAQ3LZE6</accession>
<dbReference type="Proteomes" id="UP001303373">
    <property type="component" value="Chromosome 2"/>
</dbReference>
<evidence type="ECO:0000313" key="2">
    <source>
        <dbReference type="Proteomes" id="UP001303373"/>
    </source>
</evidence>
<proteinExistence type="predicted"/>
<name>A0AAQ3LZE6_9PEZI</name>
<dbReference type="EMBL" id="CP138581">
    <property type="protein sequence ID" value="WPG98871.1"/>
    <property type="molecule type" value="Genomic_DNA"/>
</dbReference>
<dbReference type="AlphaFoldDB" id="A0AAQ3LZE6"/>
<keyword evidence="2" id="KW-1185">Reference proteome</keyword>